<evidence type="ECO:0000256" key="1">
    <source>
        <dbReference type="SAM" id="Phobius"/>
    </source>
</evidence>
<keyword evidence="1" id="KW-0812">Transmembrane</keyword>
<reference evidence="2" key="1">
    <citation type="submission" date="2022-06" db="EMBL/GenBank/DDBJ databases">
        <title>Aquibacillus sp. a new bacterium isolated from soil saline samples.</title>
        <authorList>
            <person name="Galisteo C."/>
            <person name="De La Haba R."/>
            <person name="Sanchez-Porro C."/>
            <person name="Ventosa A."/>
        </authorList>
    </citation>
    <scope>NUCLEOTIDE SEQUENCE</scope>
    <source>
        <strain evidence="2">3ASR75-54</strain>
    </source>
</reference>
<keyword evidence="1" id="KW-0472">Membrane</keyword>
<organism evidence="2 3">
    <name type="scientific">Aquibacillus salsiterrae</name>
    <dbReference type="NCBI Taxonomy" id="2950439"/>
    <lineage>
        <taxon>Bacteria</taxon>
        <taxon>Bacillati</taxon>
        <taxon>Bacillota</taxon>
        <taxon>Bacilli</taxon>
        <taxon>Bacillales</taxon>
        <taxon>Bacillaceae</taxon>
        <taxon>Aquibacillus</taxon>
    </lineage>
</organism>
<sequence length="273" mass="31062">MDIQKAKEILEVSDDVTLDQLDERYIRLIKRQRNLGNNQIDELNQAYKLIKSELTGVPLEPTSIKDSPLKEQVSHFFYYYKFHLLGGTIGLFLIVYLVVSMLGGNDNEDIADHPEEEFNIIMMGNYASDDVTLIEENLTNLYPNGIANFDFFYQPEEVRSQFDMGTIVKNQATLTQANPDVFIFDKRNYEVFVDDGSFIPLDDLNLSETEQSSLYYSKTEDDDTNRLYGIEISGSDLFKGTNIEGAKIILISKGSNDIEGAKSFIQSLLPLNE</sequence>
<dbReference type="Proteomes" id="UP001145069">
    <property type="component" value="Unassembled WGS sequence"/>
</dbReference>
<name>A0A9X4AF78_9BACI</name>
<dbReference type="EMBL" id="JAMQKC010000008">
    <property type="protein sequence ID" value="MDC3417369.1"/>
    <property type="molecule type" value="Genomic_DNA"/>
</dbReference>
<keyword evidence="1" id="KW-1133">Transmembrane helix</keyword>
<dbReference type="AlphaFoldDB" id="A0A9X4AF78"/>
<accession>A0A9X4AF78</accession>
<evidence type="ECO:0000313" key="3">
    <source>
        <dbReference type="Proteomes" id="UP001145069"/>
    </source>
</evidence>
<dbReference type="RefSeq" id="WP_272446437.1">
    <property type="nucleotide sequence ID" value="NZ_JAMQKC010000008.1"/>
</dbReference>
<evidence type="ECO:0000313" key="2">
    <source>
        <dbReference type="EMBL" id="MDC3417369.1"/>
    </source>
</evidence>
<comment type="caution">
    <text evidence="2">The sequence shown here is derived from an EMBL/GenBank/DDBJ whole genome shotgun (WGS) entry which is preliminary data.</text>
</comment>
<keyword evidence="3" id="KW-1185">Reference proteome</keyword>
<proteinExistence type="predicted"/>
<feature type="transmembrane region" description="Helical" evidence="1">
    <location>
        <begin position="77"/>
        <end position="99"/>
    </location>
</feature>
<gene>
    <name evidence="2" type="ORF">NC799_10730</name>
</gene>
<protein>
    <submittedName>
        <fullName evidence="2">Uncharacterized protein</fullName>
    </submittedName>
</protein>